<dbReference type="GO" id="GO:0008277">
    <property type="term" value="P:regulation of G protein-coupled receptor signaling pathway"/>
    <property type="evidence" value="ECO:0007669"/>
    <property type="project" value="Ensembl"/>
</dbReference>
<dbReference type="PROSITE" id="PS50057">
    <property type="entry name" value="FERM_3"/>
    <property type="match status" value="1"/>
</dbReference>
<evidence type="ECO:0000259" key="2">
    <source>
        <dbReference type="PROSITE" id="PS50057"/>
    </source>
</evidence>
<dbReference type="CDD" id="cd06769">
    <property type="entry name" value="PDZ_FRMPD1_3_4-like"/>
    <property type="match status" value="1"/>
</dbReference>
<evidence type="ECO:0000313" key="5">
    <source>
        <dbReference type="Proteomes" id="UP000000539"/>
    </source>
</evidence>
<dbReference type="Gene3D" id="1.20.80.10">
    <property type="match status" value="1"/>
</dbReference>
<feature type="compositionally biased region" description="Polar residues" evidence="1">
    <location>
        <begin position="850"/>
        <end position="861"/>
    </location>
</feature>
<dbReference type="InterPro" id="IPR019749">
    <property type="entry name" value="Band_41_domain"/>
</dbReference>
<dbReference type="InterPro" id="IPR036034">
    <property type="entry name" value="PDZ_sf"/>
</dbReference>
<gene>
    <name evidence="4" type="primary">FRMPD1</name>
</gene>
<evidence type="ECO:0000313" key="4">
    <source>
        <dbReference type="Ensembl" id="ENSGALP00010001189.1"/>
    </source>
</evidence>
<dbReference type="Gene3D" id="2.30.42.10">
    <property type="match status" value="1"/>
</dbReference>
<dbReference type="PANTHER" id="PTHR46221">
    <property type="entry name" value="FERM AND PDZ DOMAIN-CONTAINING PROTEIN FAMILY MEMBER"/>
    <property type="match status" value="1"/>
</dbReference>
<proteinExistence type="predicted"/>
<dbReference type="Pfam" id="PF00595">
    <property type="entry name" value="PDZ"/>
    <property type="match status" value="1"/>
</dbReference>
<dbReference type="GeneTree" id="ENSGT00950000183035"/>
<feature type="region of interest" description="Disordered" evidence="1">
    <location>
        <begin position="1167"/>
        <end position="1188"/>
    </location>
</feature>
<dbReference type="Gene3D" id="3.10.20.90">
    <property type="entry name" value="Phosphatidylinositol 3-kinase Catalytic Subunit, Chain A, domain 1"/>
    <property type="match status" value="1"/>
</dbReference>
<protein>
    <submittedName>
        <fullName evidence="4">FERM and PDZ domain containing 1</fullName>
    </submittedName>
</protein>
<feature type="domain" description="PDZ" evidence="3">
    <location>
        <begin position="57"/>
        <end position="135"/>
    </location>
</feature>
<dbReference type="Gene3D" id="2.30.29.30">
    <property type="entry name" value="Pleckstrin-homology domain (PH domain)/Phosphotyrosine-binding domain (PTB)"/>
    <property type="match status" value="1"/>
</dbReference>
<dbReference type="FunFam" id="1.20.80.10:FF:000009">
    <property type="entry name" value="FERM and PDZ domain containing 4"/>
    <property type="match status" value="1"/>
</dbReference>
<dbReference type="Pfam" id="PF21989">
    <property type="entry name" value="RA_2"/>
    <property type="match status" value="1"/>
</dbReference>
<evidence type="ECO:0000256" key="1">
    <source>
        <dbReference type="SAM" id="MobiDB-lite"/>
    </source>
</evidence>
<dbReference type="PANTHER" id="PTHR46221:SF2">
    <property type="entry name" value="FERM AND PDZ DOMAIN-CONTAINING PROTEIN 1"/>
    <property type="match status" value="1"/>
</dbReference>
<dbReference type="OrthoDB" id="5859304at2759"/>
<dbReference type="SUPFAM" id="SSF50156">
    <property type="entry name" value="PDZ domain-like"/>
    <property type="match status" value="1"/>
</dbReference>
<feature type="domain" description="FERM" evidence="2">
    <location>
        <begin position="181"/>
        <end position="495"/>
    </location>
</feature>
<dbReference type="InterPro" id="IPR014352">
    <property type="entry name" value="FERM/acyl-CoA-bd_prot_sf"/>
</dbReference>
<feature type="compositionally biased region" description="Basic and acidic residues" evidence="1">
    <location>
        <begin position="1167"/>
        <end position="1176"/>
    </location>
</feature>
<feature type="region of interest" description="Disordered" evidence="1">
    <location>
        <begin position="819"/>
        <end position="867"/>
    </location>
</feature>
<dbReference type="GO" id="GO:0005886">
    <property type="term" value="C:plasma membrane"/>
    <property type="evidence" value="ECO:0000318"/>
    <property type="project" value="GO_Central"/>
</dbReference>
<dbReference type="InterPro" id="IPR000299">
    <property type="entry name" value="FERM_domain"/>
</dbReference>
<dbReference type="PROSITE" id="PS50106">
    <property type="entry name" value="PDZ"/>
    <property type="match status" value="1"/>
</dbReference>
<dbReference type="FunFam" id="3.10.20.90:FF:000203">
    <property type="entry name" value="FERM and PDZ domain containing 1"/>
    <property type="match status" value="1"/>
</dbReference>
<dbReference type="InterPro" id="IPR029071">
    <property type="entry name" value="Ubiquitin-like_domsf"/>
</dbReference>
<dbReference type="Proteomes" id="UP000000539">
    <property type="component" value="Chromosome Z"/>
</dbReference>
<dbReference type="SUPFAM" id="SSF47031">
    <property type="entry name" value="Second domain of FERM"/>
    <property type="match status" value="1"/>
</dbReference>
<reference evidence="4" key="1">
    <citation type="submission" date="2020-11" db="EMBL/GenBank/DDBJ databases">
        <title>Gallus gallus (Chicken) genome, bGalGal1, GRCg7b, maternal haplotype autosomes + Z &amp; W.</title>
        <authorList>
            <person name="Warren W."/>
            <person name="Formenti G."/>
            <person name="Fedrigo O."/>
            <person name="Haase B."/>
            <person name="Mountcastle J."/>
            <person name="Balacco J."/>
            <person name="Tracey A."/>
            <person name="Schneider V."/>
            <person name="Okimoto R."/>
            <person name="Cheng H."/>
            <person name="Hawken R."/>
            <person name="Howe K."/>
            <person name="Jarvis E.D."/>
        </authorList>
    </citation>
    <scope>NUCLEOTIDE SEQUENCE [LARGE SCALE GENOMIC DNA]</scope>
    <source>
        <strain evidence="4">Broiler</strain>
    </source>
</reference>
<reference evidence="4" key="2">
    <citation type="submission" date="2025-08" db="UniProtKB">
        <authorList>
            <consortium name="Ensembl"/>
        </authorList>
    </citation>
    <scope>IDENTIFICATION</scope>
    <source>
        <strain evidence="4">broiler</strain>
    </source>
</reference>
<dbReference type="InterPro" id="IPR011993">
    <property type="entry name" value="PH-like_dom_sf"/>
</dbReference>
<dbReference type="InterPro" id="IPR001478">
    <property type="entry name" value="PDZ"/>
</dbReference>
<dbReference type="GlyGen" id="A0A8V0X9L2">
    <property type="glycosylation" value="1 site"/>
</dbReference>
<reference evidence="4" key="3">
    <citation type="submission" date="2025-09" db="UniProtKB">
        <authorList>
            <consortium name="Ensembl"/>
        </authorList>
    </citation>
    <scope>IDENTIFICATION</scope>
    <source>
        <strain evidence="4">broiler</strain>
    </source>
</reference>
<dbReference type="CDD" id="cd17168">
    <property type="entry name" value="FERM_F1_FRMPD1"/>
    <property type="match status" value="1"/>
</dbReference>
<dbReference type="GO" id="GO:0005938">
    <property type="term" value="C:cell cortex"/>
    <property type="evidence" value="ECO:0007669"/>
    <property type="project" value="Ensembl"/>
</dbReference>
<feature type="compositionally biased region" description="Pro residues" evidence="1">
    <location>
        <begin position="821"/>
        <end position="833"/>
    </location>
</feature>
<dbReference type="GO" id="GO:0032991">
    <property type="term" value="C:protein-containing complex"/>
    <property type="evidence" value="ECO:0007669"/>
    <property type="project" value="Ensembl"/>
</dbReference>
<dbReference type="SUPFAM" id="SSF50729">
    <property type="entry name" value="PH domain-like"/>
    <property type="match status" value="1"/>
</dbReference>
<dbReference type="SUPFAM" id="SSF54236">
    <property type="entry name" value="Ubiquitin-like"/>
    <property type="match status" value="1"/>
</dbReference>
<dbReference type="CDD" id="cd14473">
    <property type="entry name" value="FERM_B-lobe"/>
    <property type="match status" value="1"/>
</dbReference>
<accession>A0A8V0X9L2</accession>
<dbReference type="Ensembl" id="ENSGALT00010002639.1">
    <property type="protein sequence ID" value="ENSGALP00010001189.1"/>
    <property type="gene ID" value="ENSGALG00010001158.1"/>
</dbReference>
<dbReference type="GO" id="GO:0090150">
    <property type="term" value="P:establishment of protein localization to membrane"/>
    <property type="evidence" value="ECO:0007669"/>
    <property type="project" value="Ensembl"/>
</dbReference>
<dbReference type="SMART" id="SM00295">
    <property type="entry name" value="B41"/>
    <property type="match status" value="1"/>
</dbReference>
<name>A0A8V0X9L2_CHICK</name>
<sequence length="1501" mass="165501">MEDLEANLIQTRKACRIEQMVAKWLHRSRDGASSGRVSVTDVASDGGGQAASRVKLTVTVYKDLVLHHYGFEICPDLPLTIASVTAGSTADGKLLPGDQLLRINSTMVEDMSIERVADIIRDAGDELLLTVLRCTSGGPKSSFLTEEKRARLKTNPVKVRFAEEVLVNGHAQGNSLLCMPNVLKVYLENGQTKAFRFETSTTVKDIVLTLKEKLSIRSIAHFALTLEEQYNAAKIHLLHEEELIEQVVQKRESHDCRCLFRICFVPKDPLDLLQEDPVAFEYLYLQSCSDVLQERFAVEMKCSVALRLAALQIQERIYTCAQPQKVSLKYIERDWGIENFISPTLLRNMRGKDIKKAISYHMKRNQVLLDPRQKHMLAAVQVRLNYLQILGDLKMYNGKIFNATLMLQDRESYVALLVGAKHGVSQIINSKLSIITSLAEFTNISRVELTEESEKVSMVKIYLQDLKGMNLEPAAILKTPGKWIPPQSTARAHLQHTAAPILHVRRSWESFRAWKRTAQSPRLEGITNGMGATVQQTARLMLLIQPTQRAEGLRRAAQVTQWTHWKKMSWKPALPPGQSFFHFYTPTVHEMNSLDKSFFPVCAAGGSGRAEARDFFCFLQVPEAEKHGCKHSPSEQKGVDGDVSVLGTKLSEGNSMDYYSLCCSISPAGSVERSSISHSRDRSPWRDESAQKDVAWGAEQMAEVSDLILEPPLGFGDTSSEEEFYDAADRLSPPSSLAAGCQTTSQESTEDNCILKKPRCYSLGENSISRQTSREKCGEEKQLVHSKSLRKRRSFLKTNYTSQVTFPLALPGTLQSCCSWPPTPPLPAQPSDPPSLDKDAEEGTPAPQAQRDTAGTNSSSGVMEMEPDTMETKSVTDLVVSSISAVRLQGDHREESADVAVDVDELCPARAVQPTSLLQEEAVHLPQEQSGAIQESPTAKWPSDESSVTTRDQLAPAAPGGECDVMEPKHEAGNVPLFQGQEMGCPADECTLPPSSCSAFPRGVAKEQDLLPTAWRHAVYEEPVLDPCGEEGKANLDGCAENRSDSALPQAKSRQAISMEALKKVHDKNRVGFPDATQLLANGSSSSGVIAHLSWLSFRVRSDLIPPNPSQKRGHDPLELLDSQRTTACMGDDIVRKEMQTSSATLPLEKEPESKHGMVEGELRKDTEDVAHEHPRPAQTPFLGEQSATVGKDPLQTRELSVSSDPIPLGLLGKTGDYGDSNHSFLCFYHKKDEQAAAGPILTRPLGFSVMKKTSARFGMDKCSCQLPYVSCFHRPDEDRKQETTIPMCSMVLQPVTTPPSTSCGLPGTSVGSYPIPIAWDGALGPEVQALSQLKDQAWTSPADFPCFLAYTTELQEVVGNLSGNRAAHLQDRCAEQGAESKDALGSASQDLLSSCKELLKTERPLEELQEVLRVTFDHLVQLAVACFQVTHCQLCRQRQQELSAALVDVVGTYHQLVQAVHQQLCRQGCPDLGTTLLTRQHTALTAAMVCLLQHFRVPPP</sequence>
<dbReference type="SMART" id="SM00228">
    <property type="entry name" value="PDZ"/>
    <property type="match status" value="1"/>
</dbReference>
<dbReference type="InterPro" id="IPR019748">
    <property type="entry name" value="FERM_central"/>
</dbReference>
<organism evidence="4 5">
    <name type="scientific">Gallus gallus</name>
    <name type="common">Chicken</name>
    <dbReference type="NCBI Taxonomy" id="9031"/>
    <lineage>
        <taxon>Eukaryota</taxon>
        <taxon>Metazoa</taxon>
        <taxon>Chordata</taxon>
        <taxon>Craniata</taxon>
        <taxon>Vertebrata</taxon>
        <taxon>Euteleostomi</taxon>
        <taxon>Archelosauria</taxon>
        <taxon>Archosauria</taxon>
        <taxon>Dinosauria</taxon>
        <taxon>Saurischia</taxon>
        <taxon>Theropoda</taxon>
        <taxon>Coelurosauria</taxon>
        <taxon>Aves</taxon>
        <taxon>Neognathae</taxon>
        <taxon>Galloanserae</taxon>
        <taxon>Galliformes</taxon>
        <taxon>Phasianidae</taxon>
        <taxon>Phasianinae</taxon>
        <taxon>Gallus</taxon>
    </lineage>
</organism>
<dbReference type="InterPro" id="IPR035963">
    <property type="entry name" value="FERM_2"/>
</dbReference>
<keyword evidence="5" id="KW-1185">Reference proteome</keyword>
<dbReference type="Pfam" id="PF00373">
    <property type="entry name" value="FERM_M"/>
    <property type="match status" value="1"/>
</dbReference>
<evidence type="ECO:0000259" key="3">
    <source>
        <dbReference type="PROSITE" id="PS50106"/>
    </source>
</evidence>
<dbReference type="CDD" id="cd21942">
    <property type="entry name" value="LGNbd_FRMPD1"/>
    <property type="match status" value="1"/>
</dbReference>